<evidence type="ECO:0000313" key="1">
    <source>
        <dbReference type="EMBL" id="GIQ87272.1"/>
    </source>
</evidence>
<proteinExistence type="predicted"/>
<dbReference type="EMBL" id="BDIP01003100">
    <property type="protein sequence ID" value="GIQ87272.1"/>
    <property type="molecule type" value="Genomic_DNA"/>
</dbReference>
<organism evidence="1 2">
    <name type="scientific">Kipferlia bialata</name>
    <dbReference type="NCBI Taxonomy" id="797122"/>
    <lineage>
        <taxon>Eukaryota</taxon>
        <taxon>Metamonada</taxon>
        <taxon>Carpediemonas-like organisms</taxon>
        <taxon>Kipferlia</taxon>
    </lineage>
</organism>
<name>A0A9K3D223_9EUKA</name>
<dbReference type="AlphaFoldDB" id="A0A9K3D223"/>
<protein>
    <submittedName>
        <fullName evidence="1">Uncharacterized protein</fullName>
    </submittedName>
</protein>
<keyword evidence="2" id="KW-1185">Reference proteome</keyword>
<accession>A0A9K3D223</accession>
<sequence length="75" mass="7893">MHLSPHACVVTGTCTAAVSSTIVGHRFFGTVHNPMLTRPPLCLVTGSQGQYITVCGSGTRPITTPITSEDVLLVR</sequence>
<reference evidence="1 2" key="1">
    <citation type="journal article" date="2018" name="PLoS ONE">
        <title>The draft genome of Kipferlia bialata reveals reductive genome evolution in fornicate parasites.</title>
        <authorList>
            <person name="Tanifuji G."/>
            <person name="Takabayashi S."/>
            <person name="Kume K."/>
            <person name="Takagi M."/>
            <person name="Nakayama T."/>
            <person name="Kamikawa R."/>
            <person name="Inagaki Y."/>
            <person name="Hashimoto T."/>
        </authorList>
    </citation>
    <scope>NUCLEOTIDE SEQUENCE [LARGE SCALE GENOMIC DNA]</scope>
    <source>
        <strain evidence="1">NY0173</strain>
    </source>
</reference>
<evidence type="ECO:0000313" key="2">
    <source>
        <dbReference type="Proteomes" id="UP000265618"/>
    </source>
</evidence>
<gene>
    <name evidence="1" type="ORF">KIPB_009276</name>
</gene>
<dbReference type="Proteomes" id="UP000265618">
    <property type="component" value="Unassembled WGS sequence"/>
</dbReference>
<comment type="caution">
    <text evidence="1">The sequence shown here is derived from an EMBL/GenBank/DDBJ whole genome shotgun (WGS) entry which is preliminary data.</text>
</comment>